<proteinExistence type="predicted"/>
<protein>
    <submittedName>
        <fullName evidence="1">Uncharacterized protein</fullName>
    </submittedName>
</protein>
<evidence type="ECO:0000313" key="1">
    <source>
        <dbReference type="EMBL" id="MPC62524.1"/>
    </source>
</evidence>
<comment type="caution">
    <text evidence="1">The sequence shown here is derived from an EMBL/GenBank/DDBJ whole genome shotgun (WGS) entry which is preliminary data.</text>
</comment>
<dbReference type="EMBL" id="VSRR010019777">
    <property type="protein sequence ID" value="MPC62524.1"/>
    <property type="molecule type" value="Genomic_DNA"/>
</dbReference>
<organism evidence="1 2">
    <name type="scientific">Portunus trituberculatus</name>
    <name type="common">Swimming crab</name>
    <name type="synonym">Neptunus trituberculatus</name>
    <dbReference type="NCBI Taxonomy" id="210409"/>
    <lineage>
        <taxon>Eukaryota</taxon>
        <taxon>Metazoa</taxon>
        <taxon>Ecdysozoa</taxon>
        <taxon>Arthropoda</taxon>
        <taxon>Crustacea</taxon>
        <taxon>Multicrustacea</taxon>
        <taxon>Malacostraca</taxon>
        <taxon>Eumalacostraca</taxon>
        <taxon>Eucarida</taxon>
        <taxon>Decapoda</taxon>
        <taxon>Pleocyemata</taxon>
        <taxon>Brachyura</taxon>
        <taxon>Eubrachyura</taxon>
        <taxon>Portunoidea</taxon>
        <taxon>Portunidae</taxon>
        <taxon>Portuninae</taxon>
        <taxon>Portunus</taxon>
    </lineage>
</organism>
<dbReference type="Proteomes" id="UP000324222">
    <property type="component" value="Unassembled WGS sequence"/>
</dbReference>
<gene>
    <name evidence="1" type="ORF">E2C01_056609</name>
</gene>
<dbReference type="AlphaFoldDB" id="A0A5B7H116"/>
<evidence type="ECO:0000313" key="2">
    <source>
        <dbReference type="Proteomes" id="UP000324222"/>
    </source>
</evidence>
<reference evidence="1 2" key="1">
    <citation type="submission" date="2019-05" db="EMBL/GenBank/DDBJ databases">
        <title>Another draft genome of Portunus trituberculatus and its Hox gene families provides insights of decapod evolution.</title>
        <authorList>
            <person name="Jeong J.-H."/>
            <person name="Song I."/>
            <person name="Kim S."/>
            <person name="Choi T."/>
            <person name="Kim D."/>
            <person name="Ryu S."/>
            <person name="Kim W."/>
        </authorList>
    </citation>
    <scope>NUCLEOTIDE SEQUENCE [LARGE SCALE GENOMIC DNA]</scope>
    <source>
        <tissue evidence="1">Muscle</tissue>
    </source>
</reference>
<keyword evidence="2" id="KW-1185">Reference proteome</keyword>
<sequence>MWRIPFTVLLYRVKSKAFHLINFPPLTDCLQPLSHHRYVGTLSIFYHYFHAYYSTDLANCMPPLLWSRFLLPLTPVLPNTNTRVNQYSQSFLSCMKKKKRSFGAGGLPMMVTVNRGLYHSM</sequence>
<accession>A0A5B7H116</accession>
<name>A0A5B7H116_PORTR</name>